<dbReference type="OrthoDB" id="9815567at2"/>
<comment type="caution">
    <text evidence="2">The sequence shown here is derived from an EMBL/GenBank/DDBJ whole genome shotgun (WGS) entry which is preliminary data.</text>
</comment>
<dbReference type="AlphaFoldDB" id="W6JZX8"/>
<dbReference type="PANTHER" id="PTHR33164">
    <property type="entry name" value="TRANSCRIPTIONAL REGULATOR, MARR FAMILY"/>
    <property type="match status" value="1"/>
</dbReference>
<evidence type="ECO:0000313" key="2">
    <source>
        <dbReference type="EMBL" id="CCH74295.1"/>
    </source>
</evidence>
<dbReference type="STRING" id="1193182.BN11_420025"/>
<accession>W6JZX8</accession>
<dbReference type="SUPFAM" id="SSF46785">
    <property type="entry name" value="Winged helix' DNA-binding domain"/>
    <property type="match status" value="1"/>
</dbReference>
<dbReference type="InterPro" id="IPR036390">
    <property type="entry name" value="WH_DNA-bd_sf"/>
</dbReference>
<dbReference type="EMBL" id="CAJA01000357">
    <property type="protein sequence ID" value="CCH74295.1"/>
    <property type="molecule type" value="Genomic_DNA"/>
</dbReference>
<dbReference type="SMART" id="SM00347">
    <property type="entry name" value="HTH_MARR"/>
    <property type="match status" value="1"/>
</dbReference>
<reference evidence="2 3" key="1">
    <citation type="journal article" date="2013" name="ISME J.">
        <title>A metabolic model for members of the genus Tetrasphaera involved in enhanced biological phosphorus removal.</title>
        <authorList>
            <person name="Kristiansen R."/>
            <person name="Nguyen H.T.T."/>
            <person name="Saunders A.M."/>
            <person name="Nielsen J.L."/>
            <person name="Wimmer R."/>
            <person name="Le V.Q."/>
            <person name="McIlroy S.J."/>
            <person name="Petrovski S."/>
            <person name="Seviour R.J."/>
            <person name="Calteau A."/>
            <person name="Nielsen K.L."/>
            <person name="Nielsen P.H."/>
        </authorList>
    </citation>
    <scope>NUCLEOTIDE SEQUENCE [LARGE SCALE GENOMIC DNA]</scope>
    <source>
        <strain evidence="2 3">Ben110</strain>
    </source>
</reference>
<keyword evidence="3" id="KW-1185">Reference proteome</keyword>
<evidence type="ECO:0000313" key="3">
    <source>
        <dbReference type="Proteomes" id="UP000035763"/>
    </source>
</evidence>
<evidence type="ECO:0000259" key="1">
    <source>
        <dbReference type="PROSITE" id="PS50995"/>
    </source>
</evidence>
<dbReference type="InterPro" id="IPR036388">
    <property type="entry name" value="WH-like_DNA-bd_sf"/>
</dbReference>
<dbReference type="PRINTS" id="PR00598">
    <property type="entry name" value="HTHMARR"/>
</dbReference>
<gene>
    <name evidence="2" type="ORF">BN11_420025</name>
</gene>
<dbReference type="Proteomes" id="UP000035763">
    <property type="component" value="Unassembled WGS sequence"/>
</dbReference>
<dbReference type="Gene3D" id="1.10.10.10">
    <property type="entry name" value="Winged helix-like DNA-binding domain superfamily/Winged helix DNA-binding domain"/>
    <property type="match status" value="1"/>
</dbReference>
<organism evidence="2 3">
    <name type="scientific">Nostocoides australiense Ben110</name>
    <dbReference type="NCBI Taxonomy" id="1193182"/>
    <lineage>
        <taxon>Bacteria</taxon>
        <taxon>Bacillati</taxon>
        <taxon>Actinomycetota</taxon>
        <taxon>Actinomycetes</taxon>
        <taxon>Micrococcales</taxon>
        <taxon>Intrasporangiaceae</taxon>
        <taxon>Nostocoides</taxon>
    </lineage>
</organism>
<dbReference type="InterPro" id="IPR000835">
    <property type="entry name" value="HTH_MarR-typ"/>
</dbReference>
<name>W6JZX8_9MICO</name>
<protein>
    <submittedName>
        <fullName evidence="2">Transcriptional regulator, MarR family</fullName>
    </submittedName>
</protein>
<proteinExistence type="predicted"/>
<dbReference type="PROSITE" id="PS50995">
    <property type="entry name" value="HTH_MARR_2"/>
    <property type="match status" value="1"/>
</dbReference>
<dbReference type="GO" id="GO:0006950">
    <property type="term" value="P:response to stress"/>
    <property type="evidence" value="ECO:0007669"/>
    <property type="project" value="TreeGrafter"/>
</dbReference>
<dbReference type="PANTHER" id="PTHR33164:SF43">
    <property type="entry name" value="HTH-TYPE TRANSCRIPTIONAL REPRESSOR YETL"/>
    <property type="match status" value="1"/>
</dbReference>
<sequence length="144" mass="16143">MLFGMPVADEPLDVLLGRALRQLRHQWGAGVGEVDLAPHQARALRIVHEDGPLRLSELARRLRIVPRSATEVADALQERSLVLRSPDPSDRRATLLEMTEHGRSVATEVGRMRREQAEAFFGRLSANDRASLHRILTELLDQGE</sequence>
<dbReference type="Pfam" id="PF01047">
    <property type="entry name" value="MarR"/>
    <property type="match status" value="1"/>
</dbReference>
<dbReference type="GO" id="GO:0003700">
    <property type="term" value="F:DNA-binding transcription factor activity"/>
    <property type="evidence" value="ECO:0007669"/>
    <property type="project" value="InterPro"/>
</dbReference>
<dbReference type="InterPro" id="IPR039422">
    <property type="entry name" value="MarR/SlyA-like"/>
</dbReference>
<feature type="domain" description="HTH marR-type" evidence="1">
    <location>
        <begin position="9"/>
        <end position="141"/>
    </location>
</feature>